<dbReference type="GO" id="GO:0046872">
    <property type="term" value="F:metal ion binding"/>
    <property type="evidence" value="ECO:0007669"/>
    <property type="project" value="UniProtKB-KW"/>
</dbReference>
<organism evidence="6 7">
    <name type="scientific">Candidatus Beckwithbacteria bacterium RIFCSPHIGHO2_12_FULL_47_17</name>
    <dbReference type="NCBI Taxonomy" id="1797460"/>
    <lineage>
        <taxon>Bacteria</taxon>
        <taxon>Candidatus Beckwithiibacteriota</taxon>
    </lineage>
</organism>
<reference evidence="6 7" key="1">
    <citation type="journal article" date="2016" name="Nat. Commun.">
        <title>Thousands of microbial genomes shed light on interconnected biogeochemical processes in an aquifer system.</title>
        <authorList>
            <person name="Anantharaman K."/>
            <person name="Brown C.T."/>
            <person name="Hug L.A."/>
            <person name="Sharon I."/>
            <person name="Castelle C.J."/>
            <person name="Probst A.J."/>
            <person name="Thomas B.C."/>
            <person name="Singh A."/>
            <person name="Wilkins M.J."/>
            <person name="Karaoz U."/>
            <person name="Brodie E.L."/>
            <person name="Williams K.H."/>
            <person name="Hubbard S.S."/>
            <person name="Banfield J.F."/>
        </authorList>
    </citation>
    <scope>NUCLEOTIDE SEQUENCE [LARGE SCALE GENOMIC DNA]</scope>
</reference>
<dbReference type="Pfam" id="PF09360">
    <property type="entry name" value="zf-CDGSH"/>
    <property type="match status" value="1"/>
</dbReference>
<keyword evidence="2" id="KW-0479">Metal-binding</keyword>
<proteinExistence type="predicted"/>
<keyword evidence="3" id="KW-0408">Iron</keyword>
<protein>
    <recommendedName>
        <fullName evidence="5">Iron-binding zinc finger CDGSH type domain-containing protein</fullName>
    </recommendedName>
</protein>
<evidence type="ECO:0000256" key="4">
    <source>
        <dbReference type="ARBA" id="ARBA00023014"/>
    </source>
</evidence>
<evidence type="ECO:0000256" key="2">
    <source>
        <dbReference type="ARBA" id="ARBA00022723"/>
    </source>
</evidence>
<dbReference type="Gene3D" id="3.40.5.90">
    <property type="entry name" value="CDGSH iron-sulfur domain, mitoNEET-type"/>
    <property type="match status" value="1"/>
</dbReference>
<dbReference type="InterPro" id="IPR042216">
    <property type="entry name" value="MitoNEET_CISD"/>
</dbReference>
<keyword evidence="1" id="KW-0001">2Fe-2S</keyword>
<dbReference type="EMBL" id="MEZN01000029">
    <property type="protein sequence ID" value="OGD55954.1"/>
    <property type="molecule type" value="Genomic_DNA"/>
</dbReference>
<dbReference type="GO" id="GO:0051537">
    <property type="term" value="F:2 iron, 2 sulfur cluster binding"/>
    <property type="evidence" value="ECO:0007669"/>
    <property type="project" value="UniProtKB-KW"/>
</dbReference>
<dbReference type="Proteomes" id="UP000176791">
    <property type="component" value="Unassembled WGS sequence"/>
</dbReference>
<dbReference type="InterPro" id="IPR018967">
    <property type="entry name" value="FeS-contain_CDGSH-typ"/>
</dbReference>
<accession>A0A1F5DLK7</accession>
<evidence type="ECO:0000256" key="1">
    <source>
        <dbReference type="ARBA" id="ARBA00022714"/>
    </source>
</evidence>
<evidence type="ECO:0000313" key="6">
    <source>
        <dbReference type="EMBL" id="OGD55954.1"/>
    </source>
</evidence>
<evidence type="ECO:0000259" key="5">
    <source>
        <dbReference type="SMART" id="SM00704"/>
    </source>
</evidence>
<evidence type="ECO:0000256" key="3">
    <source>
        <dbReference type="ARBA" id="ARBA00023004"/>
    </source>
</evidence>
<name>A0A1F5DLK7_9BACT</name>
<comment type="caution">
    <text evidence="6">The sequence shown here is derived from an EMBL/GenBank/DDBJ whole genome shotgun (WGS) entry which is preliminary data.</text>
</comment>
<evidence type="ECO:0000313" key="7">
    <source>
        <dbReference type="Proteomes" id="UP000176791"/>
    </source>
</evidence>
<feature type="domain" description="Iron-binding zinc finger CDGSH type" evidence="5">
    <location>
        <begin position="15"/>
        <end position="60"/>
    </location>
</feature>
<dbReference type="SMART" id="SM00704">
    <property type="entry name" value="ZnF_CDGSH"/>
    <property type="match status" value="1"/>
</dbReference>
<sequence length="63" mass="6646">MTKITALKDGPYSVEGPITITDGSGQTKEVKAGQSVRLCRCGASKTKPFCDGSHKVVGFKSDK</sequence>
<gene>
    <name evidence="6" type="ORF">A3E73_00330</name>
</gene>
<dbReference type="GO" id="GO:0005737">
    <property type="term" value="C:cytoplasm"/>
    <property type="evidence" value="ECO:0007669"/>
    <property type="project" value="UniProtKB-ARBA"/>
</dbReference>
<keyword evidence="4" id="KW-0411">Iron-sulfur</keyword>
<dbReference type="AlphaFoldDB" id="A0A1F5DLK7"/>